<dbReference type="InterPro" id="IPR023214">
    <property type="entry name" value="HAD_sf"/>
</dbReference>
<dbReference type="AlphaFoldDB" id="A0A381NMI8"/>
<dbReference type="GO" id="GO:0005829">
    <property type="term" value="C:cytosol"/>
    <property type="evidence" value="ECO:0007669"/>
    <property type="project" value="TreeGrafter"/>
</dbReference>
<dbReference type="InterPro" id="IPR006379">
    <property type="entry name" value="HAD-SF_hydro_IIB"/>
</dbReference>
<evidence type="ECO:0008006" key="2">
    <source>
        <dbReference type="Google" id="ProtNLM"/>
    </source>
</evidence>
<protein>
    <recommendedName>
        <fullName evidence="2">Sucrose phosphatase-like domain-containing protein</fullName>
    </recommendedName>
</protein>
<dbReference type="InterPro" id="IPR036412">
    <property type="entry name" value="HAD-like_sf"/>
</dbReference>
<name>A0A381NMI8_9ZZZZ</name>
<organism evidence="1">
    <name type="scientific">marine metagenome</name>
    <dbReference type="NCBI Taxonomy" id="408172"/>
    <lineage>
        <taxon>unclassified sequences</taxon>
        <taxon>metagenomes</taxon>
        <taxon>ecological metagenomes</taxon>
    </lineage>
</organism>
<sequence>MVNSSSVDSPSNNGRSAILAAALDLDGTVIGPEESISPTVRESIVRLAGLIPVFIATGREPADVLRYSKELGLTTPQLCDGGANILDPVRRVSTWTAPLGPINAELVVTRLREMGAAFVATHANGTASTFDDVPDWDLIRVSALDMDEATADTLAKEFSGNEDMYVIKAVLPYNGLWAIDFTLAGVDKASGISRVGDTLGVLPANIVAVGDSYNDLPMLEACGFSVAMGNAPLEVKAAADFVAPTVGEDGLAVAINEFVLPRLIT</sequence>
<dbReference type="GO" id="GO:0000287">
    <property type="term" value="F:magnesium ion binding"/>
    <property type="evidence" value="ECO:0007669"/>
    <property type="project" value="TreeGrafter"/>
</dbReference>
<dbReference type="GO" id="GO:0016791">
    <property type="term" value="F:phosphatase activity"/>
    <property type="evidence" value="ECO:0007669"/>
    <property type="project" value="TreeGrafter"/>
</dbReference>
<dbReference type="PANTHER" id="PTHR10000">
    <property type="entry name" value="PHOSPHOSERINE PHOSPHATASE"/>
    <property type="match status" value="1"/>
</dbReference>
<dbReference type="SUPFAM" id="SSF56784">
    <property type="entry name" value="HAD-like"/>
    <property type="match status" value="1"/>
</dbReference>
<gene>
    <name evidence="1" type="ORF">METZ01_LOCUS8413</name>
</gene>
<dbReference type="EMBL" id="UINC01000447">
    <property type="protein sequence ID" value="SUZ55559.1"/>
    <property type="molecule type" value="Genomic_DNA"/>
</dbReference>
<evidence type="ECO:0000313" key="1">
    <source>
        <dbReference type="EMBL" id="SUZ55559.1"/>
    </source>
</evidence>
<reference evidence="1" key="1">
    <citation type="submission" date="2018-05" db="EMBL/GenBank/DDBJ databases">
        <authorList>
            <person name="Lanie J.A."/>
            <person name="Ng W.-L."/>
            <person name="Kazmierczak K.M."/>
            <person name="Andrzejewski T.M."/>
            <person name="Davidsen T.M."/>
            <person name="Wayne K.J."/>
            <person name="Tettelin H."/>
            <person name="Glass J.I."/>
            <person name="Rusch D."/>
            <person name="Podicherti R."/>
            <person name="Tsui H.-C.T."/>
            <person name="Winkler M.E."/>
        </authorList>
    </citation>
    <scope>NUCLEOTIDE SEQUENCE</scope>
</reference>
<proteinExistence type="predicted"/>
<accession>A0A381NMI8</accession>
<dbReference type="Gene3D" id="3.30.1240.10">
    <property type="match status" value="2"/>
</dbReference>
<dbReference type="PANTHER" id="PTHR10000:SF8">
    <property type="entry name" value="HAD SUPERFAMILY HYDROLASE-LIKE, TYPE 3"/>
    <property type="match status" value="1"/>
</dbReference>
<dbReference type="Pfam" id="PF08282">
    <property type="entry name" value="Hydrolase_3"/>
    <property type="match status" value="2"/>
</dbReference>
<dbReference type="Gene3D" id="3.40.50.1000">
    <property type="entry name" value="HAD superfamily/HAD-like"/>
    <property type="match status" value="2"/>
</dbReference>
<dbReference type="NCBIfam" id="TIGR01484">
    <property type="entry name" value="HAD-SF-IIB"/>
    <property type="match status" value="1"/>
</dbReference>